<evidence type="ECO:0000313" key="3">
    <source>
        <dbReference type="Proteomes" id="UP001634394"/>
    </source>
</evidence>
<keyword evidence="3" id="KW-1185">Reference proteome</keyword>
<gene>
    <name evidence="2" type="ORF">ACJMK2_017451</name>
</gene>
<feature type="transmembrane region" description="Helical" evidence="1">
    <location>
        <begin position="27"/>
        <end position="48"/>
    </location>
</feature>
<organism evidence="2 3">
    <name type="scientific">Sinanodonta woodiana</name>
    <name type="common">Chinese pond mussel</name>
    <name type="synonym">Anodonta woodiana</name>
    <dbReference type="NCBI Taxonomy" id="1069815"/>
    <lineage>
        <taxon>Eukaryota</taxon>
        <taxon>Metazoa</taxon>
        <taxon>Spiralia</taxon>
        <taxon>Lophotrochozoa</taxon>
        <taxon>Mollusca</taxon>
        <taxon>Bivalvia</taxon>
        <taxon>Autobranchia</taxon>
        <taxon>Heteroconchia</taxon>
        <taxon>Palaeoheterodonta</taxon>
        <taxon>Unionida</taxon>
        <taxon>Unionoidea</taxon>
        <taxon>Unionidae</taxon>
        <taxon>Unioninae</taxon>
        <taxon>Sinanodonta</taxon>
    </lineage>
</organism>
<proteinExistence type="predicted"/>
<evidence type="ECO:0000313" key="2">
    <source>
        <dbReference type="EMBL" id="KAL3846464.1"/>
    </source>
</evidence>
<comment type="caution">
    <text evidence="2">The sequence shown here is derived from an EMBL/GenBank/DDBJ whole genome shotgun (WGS) entry which is preliminary data.</text>
</comment>
<dbReference type="AlphaFoldDB" id="A0ABD3UAE2"/>
<name>A0ABD3UAE2_SINWO</name>
<sequence length="559" mass="63381">MNTMEPSELTSLKIKGIYKKRTFNRKVCVHSCVIVFTIALCTMLLIIADKRNKNGGEDNNSQQLNDSHLETMGENDSKLQYLVDILPASFAMTLRVFRKDAENWISEANQEILVEFYKNVGKLRFRECSMIDNNKSYPERYNLGYCVLVAEGQSMFHISGESDWKCFANVGSLSFYYIIQLGFNATRTYSTYRDTCLGREWRVEMQNEDIFFCENAGQLLTVHQNNMKLEVIRWTSPATEYIKVPYSSENCSFKSIDLSPLLGNKNVPPILKTASRKPGYHVKDCLFVHGSGQSPLTEPLTGYEVLSEFKSYWGNISYYTPQCKSRKFIRMNTIVHGWDNDTLHGQFCEFAAGKSKIVYDKIIFSHSMGNLIVATAVYRKLCSLDTKSTEWYSIGGPWKGSRAANHIRTLCRIAYKILAKLGLHTYCTDEGKIPNNAYTSMRTDYISPTGITYEDIINVSKGLVNGVMCGDSPFGIGKNWKDSFMLALVQLVTGDSKLGDGFVALEDCSAVGGTFQETFESQFYRGGFNHFEGTCKYGDASETVRDFDKLHPCKWISLR</sequence>
<reference evidence="2 3" key="1">
    <citation type="submission" date="2024-11" db="EMBL/GenBank/DDBJ databases">
        <title>Chromosome-level genome assembly of the freshwater bivalve Anodonta woodiana.</title>
        <authorList>
            <person name="Chen X."/>
        </authorList>
    </citation>
    <scope>NUCLEOTIDE SEQUENCE [LARGE SCALE GENOMIC DNA]</scope>
    <source>
        <strain evidence="2">MN2024</strain>
        <tissue evidence="2">Gills</tissue>
    </source>
</reference>
<keyword evidence="1" id="KW-1133">Transmembrane helix</keyword>
<dbReference type="Proteomes" id="UP001634394">
    <property type="component" value="Unassembled WGS sequence"/>
</dbReference>
<evidence type="ECO:0000256" key="1">
    <source>
        <dbReference type="SAM" id="Phobius"/>
    </source>
</evidence>
<keyword evidence="1" id="KW-0812">Transmembrane</keyword>
<dbReference type="EMBL" id="JBJQND010000016">
    <property type="protein sequence ID" value="KAL3846464.1"/>
    <property type="molecule type" value="Genomic_DNA"/>
</dbReference>
<accession>A0ABD3UAE2</accession>
<protein>
    <submittedName>
        <fullName evidence="2">Uncharacterized protein</fullName>
    </submittedName>
</protein>
<keyword evidence="1" id="KW-0472">Membrane</keyword>